<dbReference type="EMBL" id="QZAS01000010">
    <property type="protein sequence ID" value="THX13338.1"/>
    <property type="molecule type" value="Genomic_DNA"/>
</dbReference>
<evidence type="ECO:0000256" key="1">
    <source>
        <dbReference type="SAM" id="MobiDB-lite"/>
    </source>
</evidence>
<proteinExistence type="predicted"/>
<feature type="compositionally biased region" description="Basic and acidic residues" evidence="1">
    <location>
        <begin position="32"/>
        <end position="48"/>
    </location>
</feature>
<sequence length="184" mass="20447">MSDHIESPAQQATVPTKNPDALQQDALDDDNGETHGADHGRSVKENSEKAMAASHDQMMALCEENTPESLSEAHNIAHMLLERAELPLAFRTRAHMTLSAVRIGEKGRDIFGPGKTAQEKYAVEALLWQAREMLCRAERDMKELEDIRARKRAGTLKRKKGKKLLYGNINNESRESVSAILGSN</sequence>
<comment type="caution">
    <text evidence="2">The sequence shown here is derived from an EMBL/GenBank/DDBJ whole genome shotgun (WGS) entry which is preliminary data.</text>
</comment>
<evidence type="ECO:0000313" key="2">
    <source>
        <dbReference type="EMBL" id="THX13338.1"/>
    </source>
</evidence>
<name>A0A4V4J1N0_AURPU</name>
<dbReference type="AlphaFoldDB" id="A0A4V4J1N0"/>
<feature type="region of interest" description="Disordered" evidence="1">
    <location>
        <begin position="1"/>
        <end position="53"/>
    </location>
</feature>
<protein>
    <submittedName>
        <fullName evidence="2">Uncharacterized protein</fullName>
    </submittedName>
</protein>
<accession>A0A4V4J1N0</accession>
<reference evidence="2" key="1">
    <citation type="submission" date="2018-10" db="EMBL/GenBank/DDBJ databases">
        <title>Fifty Aureobasidium pullulans genomes reveal a recombining polyextremotolerant generalist.</title>
        <authorList>
            <person name="Gostincar C."/>
            <person name="Turk M."/>
            <person name="Zajc J."/>
            <person name="Gunde-Cimerman N."/>
        </authorList>
    </citation>
    <scope>NUCLEOTIDE SEQUENCE [LARGE SCALE GENOMIC DNA]</scope>
    <source>
        <strain evidence="2">EXF-10085</strain>
    </source>
</reference>
<gene>
    <name evidence="2" type="ORF">D6D13_03661</name>
</gene>
<organism evidence="2">
    <name type="scientific">Aureobasidium pullulans</name>
    <name type="common">Black yeast</name>
    <name type="synonym">Pullularia pullulans</name>
    <dbReference type="NCBI Taxonomy" id="5580"/>
    <lineage>
        <taxon>Eukaryota</taxon>
        <taxon>Fungi</taxon>
        <taxon>Dikarya</taxon>
        <taxon>Ascomycota</taxon>
        <taxon>Pezizomycotina</taxon>
        <taxon>Dothideomycetes</taxon>
        <taxon>Dothideomycetidae</taxon>
        <taxon>Dothideales</taxon>
        <taxon>Saccotheciaceae</taxon>
        <taxon>Aureobasidium</taxon>
    </lineage>
</organism>